<sequence length="212" mass="23495">MWELNEEFQARLSDRLKAPLPGVDAQIRMSPTPINQERFAFKERPDAKAGAVLILFHPGTGGIHFPLIQRPEYPGAHSGQVSFPGGKYEKSDRDLLHTALREAEEEVGANPSEITVLGTMSELYIPASNFKVLPVIGISFSTPRFVPEEKEVAQILSADVGNLMKQEIAVKDMIVGPNIKIRSPFFTVEDKVVWGATAMMLGELLQILEDIR</sequence>
<dbReference type="InterPro" id="IPR015797">
    <property type="entry name" value="NUDIX_hydrolase-like_dom_sf"/>
</dbReference>
<evidence type="ECO:0000256" key="2">
    <source>
        <dbReference type="ARBA" id="ARBA00001946"/>
    </source>
</evidence>
<evidence type="ECO:0000256" key="6">
    <source>
        <dbReference type="ARBA" id="ARBA00023211"/>
    </source>
</evidence>
<dbReference type="RefSeq" id="WP_317487352.1">
    <property type="nucleotide sequence ID" value="NZ_CP136051.1"/>
</dbReference>
<accession>A0ABZ0IIN9</accession>
<dbReference type="GO" id="GO:0035539">
    <property type="term" value="F:8-oxo-7,8-dihydrodeoxyguanosine triphosphate pyrophosphatase activity"/>
    <property type="evidence" value="ECO:0007669"/>
    <property type="project" value="UniProtKB-EC"/>
</dbReference>
<evidence type="ECO:0000313" key="9">
    <source>
        <dbReference type="Proteomes" id="UP001302349"/>
    </source>
</evidence>
<dbReference type="PROSITE" id="PS51462">
    <property type="entry name" value="NUDIX"/>
    <property type="match status" value="1"/>
</dbReference>
<comment type="cofactor">
    <cofactor evidence="1">
        <name>Mn(2+)</name>
        <dbReference type="ChEBI" id="CHEBI:29035"/>
    </cofactor>
</comment>
<gene>
    <name evidence="8" type="ORF">RT717_15805</name>
</gene>
<keyword evidence="9" id="KW-1185">Reference proteome</keyword>
<dbReference type="PANTHER" id="PTHR12992:SF11">
    <property type="entry name" value="MITOCHONDRIAL COENZYME A DIPHOSPHATASE NUDT8"/>
    <property type="match status" value="1"/>
</dbReference>
<evidence type="ECO:0000259" key="7">
    <source>
        <dbReference type="PROSITE" id="PS51462"/>
    </source>
</evidence>
<keyword evidence="6" id="KW-0464">Manganese</keyword>
<keyword evidence="5" id="KW-0460">Magnesium</keyword>
<evidence type="ECO:0000256" key="3">
    <source>
        <dbReference type="ARBA" id="ARBA00022723"/>
    </source>
</evidence>
<evidence type="ECO:0000256" key="5">
    <source>
        <dbReference type="ARBA" id="ARBA00022842"/>
    </source>
</evidence>
<dbReference type="Gene3D" id="3.90.79.10">
    <property type="entry name" value="Nucleoside Triphosphate Pyrophosphohydrolase"/>
    <property type="match status" value="1"/>
</dbReference>
<comment type="cofactor">
    <cofactor evidence="2">
        <name>Mg(2+)</name>
        <dbReference type="ChEBI" id="CHEBI:18420"/>
    </cofactor>
</comment>
<dbReference type="SUPFAM" id="SSF55811">
    <property type="entry name" value="Nudix"/>
    <property type="match status" value="1"/>
</dbReference>
<dbReference type="InterPro" id="IPR045121">
    <property type="entry name" value="CoAse"/>
</dbReference>
<dbReference type="EMBL" id="CP136051">
    <property type="protein sequence ID" value="WOK04546.1"/>
    <property type="molecule type" value="Genomic_DNA"/>
</dbReference>
<name>A0ABZ0IIN9_9BACT</name>
<protein>
    <submittedName>
        <fullName evidence="8">CoA pyrophosphatase</fullName>
        <ecNumber evidence="8">3.6.1.55</ecNumber>
    </submittedName>
</protein>
<evidence type="ECO:0000313" key="8">
    <source>
        <dbReference type="EMBL" id="WOK04546.1"/>
    </source>
</evidence>
<dbReference type="InterPro" id="IPR000086">
    <property type="entry name" value="NUDIX_hydrolase_dom"/>
</dbReference>
<dbReference type="CDD" id="cd03426">
    <property type="entry name" value="NUDIX_CoAse_Nudt7"/>
    <property type="match status" value="1"/>
</dbReference>
<reference evidence="8 9" key="1">
    <citation type="journal article" date="2023" name="Microbiol. Resour. Announc.">
        <title>Complete Genome Sequence of Imperialibacter roseus strain P4T.</title>
        <authorList>
            <person name="Tizabi D.R."/>
            <person name="Bachvaroff T."/>
            <person name="Hill R.T."/>
        </authorList>
    </citation>
    <scope>NUCLEOTIDE SEQUENCE [LARGE SCALE GENOMIC DNA]</scope>
    <source>
        <strain evidence="8 9">P4T</strain>
    </source>
</reference>
<evidence type="ECO:0000256" key="4">
    <source>
        <dbReference type="ARBA" id="ARBA00022801"/>
    </source>
</evidence>
<evidence type="ECO:0000256" key="1">
    <source>
        <dbReference type="ARBA" id="ARBA00001936"/>
    </source>
</evidence>
<keyword evidence="3" id="KW-0479">Metal-binding</keyword>
<feature type="domain" description="Nudix hydrolase" evidence="7">
    <location>
        <begin position="46"/>
        <end position="181"/>
    </location>
</feature>
<keyword evidence="4 8" id="KW-0378">Hydrolase</keyword>
<proteinExistence type="predicted"/>
<dbReference type="EC" id="3.6.1.55" evidence="8"/>
<dbReference type="PANTHER" id="PTHR12992">
    <property type="entry name" value="NUDIX HYDROLASE"/>
    <property type="match status" value="1"/>
</dbReference>
<organism evidence="8 9">
    <name type="scientific">Imperialibacter roseus</name>
    <dbReference type="NCBI Taxonomy" id="1324217"/>
    <lineage>
        <taxon>Bacteria</taxon>
        <taxon>Pseudomonadati</taxon>
        <taxon>Bacteroidota</taxon>
        <taxon>Cytophagia</taxon>
        <taxon>Cytophagales</taxon>
        <taxon>Flammeovirgaceae</taxon>
        <taxon>Imperialibacter</taxon>
    </lineage>
</organism>
<dbReference type="Pfam" id="PF00293">
    <property type="entry name" value="NUDIX"/>
    <property type="match status" value="1"/>
</dbReference>
<dbReference type="Proteomes" id="UP001302349">
    <property type="component" value="Chromosome"/>
</dbReference>